<organism evidence="1 2">
    <name type="scientific">Lignipirellula cremea</name>
    <dbReference type="NCBI Taxonomy" id="2528010"/>
    <lineage>
        <taxon>Bacteria</taxon>
        <taxon>Pseudomonadati</taxon>
        <taxon>Planctomycetota</taxon>
        <taxon>Planctomycetia</taxon>
        <taxon>Pirellulales</taxon>
        <taxon>Pirellulaceae</taxon>
        <taxon>Lignipirellula</taxon>
    </lineage>
</organism>
<dbReference type="SUPFAM" id="SSF53187">
    <property type="entry name" value="Zn-dependent exopeptidases"/>
    <property type="match status" value="1"/>
</dbReference>
<gene>
    <name evidence="1" type="ORF">Pla8534_50590</name>
</gene>
<dbReference type="AlphaFoldDB" id="A0A518DZE5"/>
<dbReference type="InterPro" id="IPR021259">
    <property type="entry name" value="DUF2817"/>
</dbReference>
<dbReference type="OrthoDB" id="4014363at2"/>
<accession>A0A518DZE5</accession>
<keyword evidence="2" id="KW-1185">Reference proteome</keyword>
<dbReference type="Pfam" id="PF10994">
    <property type="entry name" value="DUF2817"/>
    <property type="match status" value="1"/>
</dbReference>
<reference evidence="1 2" key="1">
    <citation type="submission" date="2019-02" db="EMBL/GenBank/DDBJ databases">
        <title>Deep-cultivation of Planctomycetes and their phenomic and genomic characterization uncovers novel biology.</title>
        <authorList>
            <person name="Wiegand S."/>
            <person name="Jogler M."/>
            <person name="Boedeker C."/>
            <person name="Pinto D."/>
            <person name="Vollmers J."/>
            <person name="Rivas-Marin E."/>
            <person name="Kohn T."/>
            <person name="Peeters S.H."/>
            <person name="Heuer A."/>
            <person name="Rast P."/>
            <person name="Oberbeckmann S."/>
            <person name="Bunk B."/>
            <person name="Jeske O."/>
            <person name="Meyerdierks A."/>
            <person name="Storesund J.E."/>
            <person name="Kallscheuer N."/>
            <person name="Luecker S."/>
            <person name="Lage O.M."/>
            <person name="Pohl T."/>
            <person name="Merkel B.J."/>
            <person name="Hornburger P."/>
            <person name="Mueller R.-W."/>
            <person name="Bruemmer F."/>
            <person name="Labrenz M."/>
            <person name="Spormann A.M."/>
            <person name="Op den Camp H."/>
            <person name="Overmann J."/>
            <person name="Amann R."/>
            <person name="Jetten M.S.M."/>
            <person name="Mascher T."/>
            <person name="Medema M.H."/>
            <person name="Devos D.P."/>
            <person name="Kaster A.-K."/>
            <person name="Ovreas L."/>
            <person name="Rohde M."/>
            <person name="Galperin M.Y."/>
            <person name="Jogler C."/>
        </authorList>
    </citation>
    <scope>NUCLEOTIDE SEQUENCE [LARGE SCALE GENOMIC DNA]</scope>
    <source>
        <strain evidence="1 2">Pla85_3_4</strain>
    </source>
</reference>
<evidence type="ECO:0000313" key="2">
    <source>
        <dbReference type="Proteomes" id="UP000317648"/>
    </source>
</evidence>
<evidence type="ECO:0000313" key="1">
    <source>
        <dbReference type="EMBL" id="QDU97214.1"/>
    </source>
</evidence>
<proteinExistence type="predicted"/>
<dbReference type="CDD" id="cd06233">
    <property type="entry name" value="M14-like"/>
    <property type="match status" value="1"/>
</dbReference>
<evidence type="ECO:0008006" key="3">
    <source>
        <dbReference type="Google" id="ProtNLM"/>
    </source>
</evidence>
<dbReference type="Proteomes" id="UP000317648">
    <property type="component" value="Chromosome"/>
</dbReference>
<name>A0A518DZE5_9BACT</name>
<dbReference type="RefSeq" id="WP_145056000.1">
    <property type="nucleotide sequence ID" value="NZ_CP036433.1"/>
</dbReference>
<dbReference type="EMBL" id="CP036433">
    <property type="protein sequence ID" value="QDU97214.1"/>
    <property type="molecule type" value="Genomic_DNA"/>
</dbReference>
<dbReference type="KEGG" id="lcre:Pla8534_50590"/>
<protein>
    <recommendedName>
        <fullName evidence="3">DUF2817 domain-containing protein</fullName>
    </recommendedName>
</protein>
<dbReference type="Gene3D" id="3.40.630.10">
    <property type="entry name" value="Zn peptidases"/>
    <property type="match status" value="1"/>
</dbReference>
<sequence>MPSSDAFSSDYLTARSRFREAAKVLGWSIESIPLGGAGPNGETLTLDAACSPRTSSGPVLILSSGLHGIEGFFGSAVQVALLEHWADFGPPPVGCLLLHALNPYGFAWRRRFDENNVDPNRNFLLAGQPYEGAPPGYSRLDPLLNPQRPPSRWEPFLCQALWAIVRQGMPALRQTIAGGQFAFPQGLFYGGGEPTALHGLLREHLSRWLRDATRVMHLDFHTGLGRRDAWKLLVDYPLDDADRRCLTDVFGADAFSESAASGIAYEARGGLGAWCVAQGLAPEYRYLCAEFGTYGPLAVLAGLRAENQAHHFGQPGSASTERVKRRLAELFCPADPAWRARVLEQSQLLVDQAIAGLQ</sequence>